<organism evidence="2 3">
    <name type="scientific">Kitasatospora viridis</name>
    <dbReference type="NCBI Taxonomy" id="281105"/>
    <lineage>
        <taxon>Bacteria</taxon>
        <taxon>Bacillati</taxon>
        <taxon>Actinomycetota</taxon>
        <taxon>Actinomycetes</taxon>
        <taxon>Kitasatosporales</taxon>
        <taxon>Streptomycetaceae</taxon>
        <taxon>Kitasatospora</taxon>
    </lineage>
</organism>
<feature type="compositionally biased region" description="Low complexity" evidence="1">
    <location>
        <begin position="97"/>
        <end position="126"/>
    </location>
</feature>
<evidence type="ECO:0008006" key="4">
    <source>
        <dbReference type="Google" id="ProtNLM"/>
    </source>
</evidence>
<feature type="region of interest" description="Disordered" evidence="1">
    <location>
        <begin position="97"/>
        <end position="130"/>
    </location>
</feature>
<accession>A0A561UK20</accession>
<dbReference type="AlphaFoldDB" id="A0A561UK20"/>
<proteinExistence type="predicted"/>
<evidence type="ECO:0000313" key="2">
    <source>
        <dbReference type="EMBL" id="TWF99709.1"/>
    </source>
</evidence>
<evidence type="ECO:0000313" key="3">
    <source>
        <dbReference type="Proteomes" id="UP000317940"/>
    </source>
</evidence>
<reference evidence="2 3" key="1">
    <citation type="submission" date="2019-06" db="EMBL/GenBank/DDBJ databases">
        <title>Sequencing the genomes of 1000 actinobacteria strains.</title>
        <authorList>
            <person name="Klenk H.-P."/>
        </authorList>
    </citation>
    <scope>NUCLEOTIDE SEQUENCE [LARGE SCALE GENOMIC DNA]</scope>
    <source>
        <strain evidence="2 3">DSM 44826</strain>
    </source>
</reference>
<dbReference type="Pfam" id="PF18986">
    <property type="entry name" value="DUF5719"/>
    <property type="match status" value="1"/>
</dbReference>
<dbReference type="InterPro" id="IPR043777">
    <property type="entry name" value="DUF5719"/>
</dbReference>
<keyword evidence="3" id="KW-1185">Reference proteome</keyword>
<name>A0A561UK20_9ACTN</name>
<sequence length="529" mass="51962">MKLPALSPSAAGRTGRSLLAGAAVLAVVLGVAELRPPAPPSGRPTGAPVGAQVERTSAVCPQPMQGMTGTTQITAVTPADAGGSGNGTATVRVLTPPSTVAPASGAPSGSPAPSGSAPAAPAAGQPNDARITLAKPGVPVAGQADSGDTANGASAVATGSLAPGFTVTQVTSVTDQRGQGMSGVTCQPAGTHFWFAGAGTAGDRKDYVSLNNDQTTAAVVDIHLYGDQGPIDTGDAGTGIKVDPGTSTDVLLTTLTTDQVTDLAVEVTVRSGRLGAYLHASDGSAGSDWIPASTDPAPSAVLPGLPADLSAARLIVAAPGSDDDADLKVQLSSQNGWFTPAGHETIHVKAGMVTAVDLGQVNRQQVSAVRLTPSDPSHPTPVIATIRVDRGGGGKTDSAWITGAAPVGKRATVADSRGGGTSTLLLTATGDAATVQVTASASTGGGTPTTKTVPIPAGSTVGLASPEPGGGNGSFAVTLETTSGSGVVAARVLAVNTNNVPMFTVQELQDDHSYVQVPQTAQDPGVLVH</sequence>
<protein>
    <recommendedName>
        <fullName evidence="4">Secreted protein</fullName>
    </recommendedName>
</protein>
<evidence type="ECO:0000256" key="1">
    <source>
        <dbReference type="SAM" id="MobiDB-lite"/>
    </source>
</evidence>
<comment type="caution">
    <text evidence="2">The sequence shown here is derived from an EMBL/GenBank/DDBJ whole genome shotgun (WGS) entry which is preliminary data.</text>
</comment>
<dbReference type="Proteomes" id="UP000317940">
    <property type="component" value="Unassembled WGS sequence"/>
</dbReference>
<gene>
    <name evidence="2" type="ORF">FHX73_113556</name>
</gene>
<dbReference type="EMBL" id="VIWT01000001">
    <property type="protein sequence ID" value="TWF99709.1"/>
    <property type="molecule type" value="Genomic_DNA"/>
</dbReference>
<dbReference type="RefSeq" id="WP_170304947.1">
    <property type="nucleotide sequence ID" value="NZ_BAAAMZ010000006.1"/>
</dbReference>